<dbReference type="InterPro" id="IPR036259">
    <property type="entry name" value="MFS_trans_sf"/>
</dbReference>
<dbReference type="Gene3D" id="1.20.1250.20">
    <property type="entry name" value="MFS general substrate transporter like domains"/>
    <property type="match status" value="1"/>
</dbReference>
<dbReference type="HOGENOM" id="CLU_2764833_0_0_1"/>
<feature type="non-terminal residue" evidence="1">
    <location>
        <position position="70"/>
    </location>
</feature>
<dbReference type="STRING" id="765440.A0A0C3F2A4"/>
<protein>
    <submittedName>
        <fullName evidence="1">Uncharacterized protein</fullName>
    </submittedName>
</protein>
<dbReference type="Proteomes" id="UP000054166">
    <property type="component" value="Unassembled WGS sequence"/>
</dbReference>
<accession>A0A0C3F2A4</accession>
<dbReference type="AlphaFoldDB" id="A0A0C3F2A4"/>
<sequence>EFLSYISKWRHAKLLIGTCACLDIAFYGINLNQNIVLQQIGFDGKKGTPWEQMYKISIGTLIITGLGFVP</sequence>
<dbReference type="EMBL" id="KN833065">
    <property type="protein sequence ID" value="KIM74204.1"/>
    <property type="molecule type" value="Genomic_DNA"/>
</dbReference>
<feature type="non-terminal residue" evidence="1">
    <location>
        <position position="1"/>
    </location>
</feature>
<reference evidence="2" key="2">
    <citation type="submission" date="2015-01" db="EMBL/GenBank/DDBJ databases">
        <title>Evolutionary Origins and Diversification of the Mycorrhizal Mutualists.</title>
        <authorList>
            <consortium name="DOE Joint Genome Institute"/>
            <consortium name="Mycorrhizal Genomics Consortium"/>
            <person name="Kohler A."/>
            <person name="Kuo A."/>
            <person name="Nagy L.G."/>
            <person name="Floudas D."/>
            <person name="Copeland A."/>
            <person name="Barry K.W."/>
            <person name="Cichocki N."/>
            <person name="Veneault-Fourrey C."/>
            <person name="LaButti K."/>
            <person name="Lindquist E.A."/>
            <person name="Lipzen A."/>
            <person name="Lundell T."/>
            <person name="Morin E."/>
            <person name="Murat C."/>
            <person name="Riley R."/>
            <person name="Ohm R."/>
            <person name="Sun H."/>
            <person name="Tunlid A."/>
            <person name="Henrissat B."/>
            <person name="Grigoriev I.V."/>
            <person name="Hibbett D.S."/>
            <person name="Martin F."/>
        </authorList>
    </citation>
    <scope>NUCLEOTIDE SEQUENCE [LARGE SCALE GENOMIC DNA]</scope>
    <source>
        <strain evidence="2">F 1598</strain>
    </source>
</reference>
<reference evidence="1 2" key="1">
    <citation type="submission" date="2014-04" db="EMBL/GenBank/DDBJ databases">
        <authorList>
            <consortium name="DOE Joint Genome Institute"/>
            <person name="Kuo A."/>
            <person name="Tarkka M."/>
            <person name="Buscot F."/>
            <person name="Kohler A."/>
            <person name="Nagy L.G."/>
            <person name="Floudas D."/>
            <person name="Copeland A."/>
            <person name="Barry K.W."/>
            <person name="Cichocki N."/>
            <person name="Veneault-Fourrey C."/>
            <person name="LaButti K."/>
            <person name="Lindquist E.A."/>
            <person name="Lipzen A."/>
            <person name="Lundell T."/>
            <person name="Morin E."/>
            <person name="Murat C."/>
            <person name="Sun H."/>
            <person name="Tunlid A."/>
            <person name="Henrissat B."/>
            <person name="Grigoriev I.V."/>
            <person name="Hibbett D.S."/>
            <person name="Martin F."/>
            <person name="Nordberg H.P."/>
            <person name="Cantor M.N."/>
            <person name="Hua S.X."/>
        </authorList>
    </citation>
    <scope>NUCLEOTIDE SEQUENCE [LARGE SCALE GENOMIC DNA]</scope>
    <source>
        <strain evidence="1 2">F 1598</strain>
    </source>
</reference>
<dbReference type="OrthoDB" id="3033099at2759"/>
<dbReference type="InParanoid" id="A0A0C3F2A4"/>
<gene>
    <name evidence="1" type="ORF">PILCRDRAFT_48662</name>
</gene>
<organism evidence="1 2">
    <name type="scientific">Piloderma croceum (strain F 1598)</name>
    <dbReference type="NCBI Taxonomy" id="765440"/>
    <lineage>
        <taxon>Eukaryota</taxon>
        <taxon>Fungi</taxon>
        <taxon>Dikarya</taxon>
        <taxon>Basidiomycota</taxon>
        <taxon>Agaricomycotina</taxon>
        <taxon>Agaricomycetes</taxon>
        <taxon>Agaricomycetidae</taxon>
        <taxon>Atheliales</taxon>
        <taxon>Atheliaceae</taxon>
        <taxon>Piloderma</taxon>
    </lineage>
</organism>
<name>A0A0C3F2A4_PILCF</name>
<keyword evidence="2" id="KW-1185">Reference proteome</keyword>
<evidence type="ECO:0000313" key="1">
    <source>
        <dbReference type="EMBL" id="KIM74204.1"/>
    </source>
</evidence>
<proteinExistence type="predicted"/>
<evidence type="ECO:0000313" key="2">
    <source>
        <dbReference type="Proteomes" id="UP000054166"/>
    </source>
</evidence>